<dbReference type="EMBL" id="BAAAJK010000007">
    <property type="protein sequence ID" value="GAA1387386.1"/>
    <property type="molecule type" value="Genomic_DNA"/>
</dbReference>
<comment type="pathway">
    <text evidence="1">Carbohydrate acid metabolism.</text>
</comment>
<evidence type="ECO:0000313" key="10">
    <source>
        <dbReference type="EMBL" id="GAA1387386.1"/>
    </source>
</evidence>
<dbReference type="EC" id="2.7.1.12" evidence="3 9"/>
<dbReference type="InterPro" id="IPR006001">
    <property type="entry name" value="Therm_gnt_kin"/>
</dbReference>
<comment type="catalytic activity">
    <reaction evidence="8 9">
        <text>D-gluconate + ATP = 6-phospho-D-gluconate + ADP + H(+)</text>
        <dbReference type="Rhea" id="RHEA:19433"/>
        <dbReference type="ChEBI" id="CHEBI:15378"/>
        <dbReference type="ChEBI" id="CHEBI:18391"/>
        <dbReference type="ChEBI" id="CHEBI:30616"/>
        <dbReference type="ChEBI" id="CHEBI:58759"/>
        <dbReference type="ChEBI" id="CHEBI:456216"/>
        <dbReference type="EC" id="2.7.1.12"/>
    </reaction>
</comment>
<dbReference type="SUPFAM" id="SSF52540">
    <property type="entry name" value="P-loop containing nucleoside triphosphate hydrolases"/>
    <property type="match status" value="1"/>
</dbReference>
<keyword evidence="6 9" id="KW-0418">Kinase</keyword>
<accession>A0ABN1XVP4</accession>
<keyword evidence="11" id="KW-1185">Reference proteome</keyword>
<dbReference type="Gene3D" id="3.40.50.300">
    <property type="entry name" value="P-loop containing nucleotide triphosphate hydrolases"/>
    <property type="match status" value="1"/>
</dbReference>
<keyword evidence="4 9" id="KW-0808">Transferase</keyword>
<dbReference type="NCBIfam" id="TIGR01313">
    <property type="entry name" value="therm_gnt_kin"/>
    <property type="match status" value="1"/>
</dbReference>
<organism evidence="10 11">
    <name type="scientific">Pseudonocardia kongjuensis</name>
    <dbReference type="NCBI Taxonomy" id="102227"/>
    <lineage>
        <taxon>Bacteria</taxon>
        <taxon>Bacillati</taxon>
        <taxon>Actinomycetota</taxon>
        <taxon>Actinomycetes</taxon>
        <taxon>Pseudonocardiales</taxon>
        <taxon>Pseudonocardiaceae</taxon>
        <taxon>Pseudonocardia</taxon>
    </lineage>
</organism>
<sequence length="175" mass="18297">MPQPLPLVTVMGVSGSGKTTVGAALAQRLGVPFADADDFHPAVNIAKMSAGVPLTDDDRVPWLQAIGTWQADRTASGAVVTCSALRRSYRDGLRAAAPAQMFVHLTGSRRTVARRVAGRPGHFMPAALVDSQYDTLEPLGDDEYGITLDLDRSVDDLVAVAADAVTGADRLGGLA</sequence>
<name>A0ABN1XVP4_9PSEU</name>
<dbReference type="CDD" id="cd02021">
    <property type="entry name" value="GntK"/>
    <property type="match status" value="1"/>
</dbReference>
<gene>
    <name evidence="10" type="ORF">GCM10009613_22900</name>
</gene>
<proteinExistence type="inferred from homology"/>
<dbReference type="Pfam" id="PF13671">
    <property type="entry name" value="AAA_33"/>
    <property type="match status" value="1"/>
</dbReference>
<dbReference type="InterPro" id="IPR027417">
    <property type="entry name" value="P-loop_NTPase"/>
</dbReference>
<dbReference type="RefSeq" id="WP_344021316.1">
    <property type="nucleotide sequence ID" value="NZ_BAAAJK010000007.1"/>
</dbReference>
<reference evidence="10 11" key="1">
    <citation type="journal article" date="2019" name="Int. J. Syst. Evol. Microbiol.">
        <title>The Global Catalogue of Microorganisms (GCM) 10K type strain sequencing project: providing services to taxonomists for standard genome sequencing and annotation.</title>
        <authorList>
            <consortium name="The Broad Institute Genomics Platform"/>
            <consortium name="The Broad Institute Genome Sequencing Center for Infectious Disease"/>
            <person name="Wu L."/>
            <person name="Ma J."/>
        </authorList>
    </citation>
    <scope>NUCLEOTIDE SEQUENCE [LARGE SCALE GENOMIC DNA]</scope>
    <source>
        <strain evidence="10 11">JCM 11896</strain>
    </source>
</reference>
<evidence type="ECO:0000256" key="5">
    <source>
        <dbReference type="ARBA" id="ARBA00022741"/>
    </source>
</evidence>
<evidence type="ECO:0000256" key="7">
    <source>
        <dbReference type="ARBA" id="ARBA00022840"/>
    </source>
</evidence>
<comment type="similarity">
    <text evidence="2 9">Belongs to the gluconokinase GntK/GntV family.</text>
</comment>
<evidence type="ECO:0000256" key="1">
    <source>
        <dbReference type="ARBA" id="ARBA00004761"/>
    </source>
</evidence>
<dbReference type="PANTHER" id="PTHR43442">
    <property type="entry name" value="GLUCONOKINASE-RELATED"/>
    <property type="match status" value="1"/>
</dbReference>
<evidence type="ECO:0000256" key="6">
    <source>
        <dbReference type="ARBA" id="ARBA00022777"/>
    </source>
</evidence>
<evidence type="ECO:0000256" key="4">
    <source>
        <dbReference type="ARBA" id="ARBA00022679"/>
    </source>
</evidence>
<keyword evidence="7 9" id="KW-0067">ATP-binding</keyword>
<protein>
    <recommendedName>
        <fullName evidence="3 9">Gluconokinase</fullName>
        <ecNumber evidence="3 9">2.7.1.12</ecNumber>
    </recommendedName>
</protein>
<dbReference type="PANTHER" id="PTHR43442:SF3">
    <property type="entry name" value="GLUCONOKINASE-RELATED"/>
    <property type="match status" value="1"/>
</dbReference>
<evidence type="ECO:0000256" key="9">
    <source>
        <dbReference type="RuleBase" id="RU363066"/>
    </source>
</evidence>
<evidence type="ECO:0000256" key="3">
    <source>
        <dbReference type="ARBA" id="ARBA00012054"/>
    </source>
</evidence>
<keyword evidence="5 9" id="KW-0547">Nucleotide-binding</keyword>
<evidence type="ECO:0000256" key="8">
    <source>
        <dbReference type="ARBA" id="ARBA00048090"/>
    </source>
</evidence>
<dbReference type="Proteomes" id="UP001501414">
    <property type="component" value="Unassembled WGS sequence"/>
</dbReference>
<evidence type="ECO:0000256" key="2">
    <source>
        <dbReference type="ARBA" id="ARBA00008420"/>
    </source>
</evidence>
<comment type="caution">
    <text evidence="10">The sequence shown here is derived from an EMBL/GenBank/DDBJ whole genome shotgun (WGS) entry which is preliminary data.</text>
</comment>
<evidence type="ECO:0000313" key="11">
    <source>
        <dbReference type="Proteomes" id="UP001501414"/>
    </source>
</evidence>